<dbReference type="RefSeq" id="WP_126832202.1">
    <property type="nucleotide sequence ID" value="NZ_PIPT01000001.1"/>
</dbReference>
<name>A0A432XPP8_9GAMM</name>
<dbReference type="Pfam" id="PF23947">
    <property type="entry name" value="DUF7281"/>
    <property type="match status" value="1"/>
</dbReference>
<evidence type="ECO:0000313" key="3">
    <source>
        <dbReference type="Proteomes" id="UP000286678"/>
    </source>
</evidence>
<reference evidence="3" key="1">
    <citation type="journal article" date="2018" name="Front. Microbiol.">
        <title>Genome-Based Analysis Reveals the Taxonomy and Diversity of the Family Idiomarinaceae.</title>
        <authorList>
            <person name="Liu Y."/>
            <person name="Lai Q."/>
            <person name="Shao Z."/>
        </authorList>
    </citation>
    <scope>NUCLEOTIDE SEQUENCE [LARGE SCALE GENOMIC DNA]</scope>
    <source>
        <strain evidence="3">SW15</strain>
    </source>
</reference>
<feature type="domain" description="DUF7281" evidence="1">
    <location>
        <begin position="123"/>
        <end position="270"/>
    </location>
</feature>
<accession>A0A432XPP8</accession>
<evidence type="ECO:0000259" key="1">
    <source>
        <dbReference type="Pfam" id="PF23947"/>
    </source>
</evidence>
<proteinExistence type="predicted"/>
<dbReference type="InterPro" id="IPR055705">
    <property type="entry name" value="DUF7281"/>
</dbReference>
<dbReference type="Proteomes" id="UP000286678">
    <property type="component" value="Unassembled WGS sequence"/>
</dbReference>
<gene>
    <name evidence="2" type="ORF">CWE21_00690</name>
</gene>
<evidence type="ECO:0000313" key="2">
    <source>
        <dbReference type="EMBL" id="RUO50654.1"/>
    </source>
</evidence>
<organism evidence="2 3">
    <name type="scientific">Pseudidiomarina aquimaris</name>
    <dbReference type="NCBI Taxonomy" id="641841"/>
    <lineage>
        <taxon>Bacteria</taxon>
        <taxon>Pseudomonadati</taxon>
        <taxon>Pseudomonadota</taxon>
        <taxon>Gammaproteobacteria</taxon>
        <taxon>Alteromonadales</taxon>
        <taxon>Idiomarinaceae</taxon>
        <taxon>Pseudidiomarina</taxon>
    </lineage>
</organism>
<keyword evidence="3" id="KW-1185">Reference proteome</keyword>
<protein>
    <recommendedName>
        <fullName evidence="1">DUF7281 domain-containing protein</fullName>
    </recommendedName>
</protein>
<dbReference type="EMBL" id="PIPT01000001">
    <property type="protein sequence ID" value="RUO50654.1"/>
    <property type="molecule type" value="Genomic_DNA"/>
</dbReference>
<dbReference type="AlphaFoldDB" id="A0A432XPP8"/>
<sequence>MSERLSPRQLEYLRGLQQQLKLQTTVNCEVKARDVAILKWCEEEYLVSFVPPKGDRFDYTQELLASVAERLVQLGYAPLDETLARTSLEQAQQGKYEFKSNRTGPRANRVLLAQRTGSDDTWQILDVAQNELDLAAYEQLVLVENLDCFYQLVSFALPLAPNALVSYRGDHVYAQGAQTLRKRWLETGKTMDYFGDLDAAGIAIAFQLGCHRIAGPSFKRFCEKAHSSALSAEQFQTLQQLTRNQELAPQLREYLEYMERSQSGLLQQWLQQEALEWLTIQALGN</sequence>
<dbReference type="OrthoDB" id="6381926at2"/>
<comment type="caution">
    <text evidence="2">The sequence shown here is derived from an EMBL/GenBank/DDBJ whole genome shotgun (WGS) entry which is preliminary data.</text>
</comment>